<evidence type="ECO:0000313" key="3">
    <source>
        <dbReference type="EMBL" id="PZQ18319.1"/>
    </source>
</evidence>
<sequence length="179" mass="19839">MRCVDWTAEYLDGQVIVALLRAEGLHAHLFDQHMVRQDWFQILAYGGFRVMVPASEFETARALTEAFRDGRLKLGDDPTERPACPRCRDGVGAADPRPLRRAFATYLVWSAATTVLIATGIENALVVAGACAPWCAMLAVPLWRRWLVGRYRCPACTHAWRAAPEPFARLRAAVEASGA</sequence>
<dbReference type="EMBL" id="QFPO01000003">
    <property type="protein sequence ID" value="PZQ18319.1"/>
    <property type="molecule type" value="Genomic_DNA"/>
</dbReference>
<comment type="caution">
    <text evidence="3">The sequence shown here is derived from an EMBL/GenBank/DDBJ whole genome shotgun (WGS) entry which is preliminary data.</text>
</comment>
<keyword evidence="1" id="KW-1133">Transmembrane helix</keyword>
<accession>A0A2W5KQI4</accession>
<dbReference type="AlphaFoldDB" id="A0A2W5KQI4"/>
<evidence type="ECO:0000256" key="1">
    <source>
        <dbReference type="SAM" id="Phobius"/>
    </source>
</evidence>
<feature type="transmembrane region" description="Helical" evidence="1">
    <location>
        <begin position="124"/>
        <end position="143"/>
    </location>
</feature>
<feature type="transmembrane region" description="Helical" evidence="1">
    <location>
        <begin position="102"/>
        <end position="118"/>
    </location>
</feature>
<evidence type="ECO:0000313" key="4">
    <source>
        <dbReference type="Proteomes" id="UP000249046"/>
    </source>
</evidence>
<dbReference type="Proteomes" id="UP000249046">
    <property type="component" value="Unassembled WGS sequence"/>
</dbReference>
<organism evidence="3 4">
    <name type="scientific">Rhodanobacter denitrificans</name>
    <dbReference type="NCBI Taxonomy" id="666685"/>
    <lineage>
        <taxon>Bacteria</taxon>
        <taxon>Pseudomonadati</taxon>
        <taxon>Pseudomonadota</taxon>
        <taxon>Gammaproteobacteria</taxon>
        <taxon>Lysobacterales</taxon>
        <taxon>Rhodanobacteraceae</taxon>
        <taxon>Rhodanobacter</taxon>
    </lineage>
</organism>
<dbReference type="GO" id="GO:0006355">
    <property type="term" value="P:regulation of DNA-templated transcription"/>
    <property type="evidence" value="ECO:0007669"/>
    <property type="project" value="InterPro"/>
</dbReference>
<protein>
    <recommendedName>
        <fullName evidence="2">GATA-type domain-containing protein</fullName>
    </recommendedName>
</protein>
<dbReference type="InterPro" id="IPR000679">
    <property type="entry name" value="Znf_GATA"/>
</dbReference>
<keyword evidence="1" id="KW-0812">Transmembrane</keyword>
<dbReference type="PROSITE" id="PS50114">
    <property type="entry name" value="GATA_ZN_FINGER_2"/>
    <property type="match status" value="1"/>
</dbReference>
<feature type="domain" description="GATA-type" evidence="2">
    <location>
        <begin position="135"/>
        <end position="156"/>
    </location>
</feature>
<name>A0A2W5KQI4_9GAMM</name>
<reference evidence="3 4" key="1">
    <citation type="submission" date="2017-08" db="EMBL/GenBank/DDBJ databases">
        <title>Infants hospitalized years apart are colonized by the same room-sourced microbial strains.</title>
        <authorList>
            <person name="Brooks B."/>
            <person name="Olm M.R."/>
            <person name="Firek B.A."/>
            <person name="Baker R."/>
            <person name="Thomas B.C."/>
            <person name="Morowitz M.J."/>
            <person name="Banfield J.F."/>
        </authorList>
    </citation>
    <scope>NUCLEOTIDE SEQUENCE [LARGE SCALE GENOMIC DNA]</scope>
    <source>
        <strain evidence="3">S2_005_003_R2_42</strain>
    </source>
</reference>
<proteinExistence type="predicted"/>
<dbReference type="GO" id="GO:0043565">
    <property type="term" value="F:sequence-specific DNA binding"/>
    <property type="evidence" value="ECO:0007669"/>
    <property type="project" value="InterPro"/>
</dbReference>
<gene>
    <name evidence="3" type="ORF">DI564_03125</name>
</gene>
<evidence type="ECO:0000259" key="2">
    <source>
        <dbReference type="PROSITE" id="PS50114"/>
    </source>
</evidence>
<keyword evidence="1" id="KW-0472">Membrane</keyword>
<dbReference type="Gene3D" id="3.30.70.790">
    <property type="entry name" value="UreE, C-terminal domain"/>
    <property type="match status" value="1"/>
</dbReference>